<accession>A0A4Q2JPK2</accession>
<evidence type="ECO:0000313" key="3">
    <source>
        <dbReference type="Proteomes" id="UP000292881"/>
    </source>
</evidence>
<gene>
    <name evidence="2" type="ORF">ESO86_04670</name>
</gene>
<feature type="transmembrane region" description="Helical" evidence="1">
    <location>
        <begin position="42"/>
        <end position="61"/>
    </location>
</feature>
<keyword evidence="1" id="KW-0812">Transmembrane</keyword>
<proteinExistence type="predicted"/>
<organism evidence="2 3">
    <name type="scientific">Agromyces binzhouensis</name>
    <dbReference type="NCBI Taxonomy" id="1817495"/>
    <lineage>
        <taxon>Bacteria</taxon>
        <taxon>Bacillati</taxon>
        <taxon>Actinomycetota</taxon>
        <taxon>Actinomycetes</taxon>
        <taxon>Micrococcales</taxon>
        <taxon>Microbacteriaceae</taxon>
        <taxon>Agromyces</taxon>
    </lineage>
</organism>
<evidence type="ECO:0000256" key="1">
    <source>
        <dbReference type="SAM" id="Phobius"/>
    </source>
</evidence>
<keyword evidence="1" id="KW-0472">Membrane</keyword>
<sequence>MIRGLVSRWWSQPGVRLRIARVVVVVGVVLGLFGVLSGRYGFLFAGIIIVGLGAGLGPARIRKRRD</sequence>
<keyword evidence="1" id="KW-1133">Transmembrane helix</keyword>
<feature type="transmembrane region" description="Helical" evidence="1">
    <location>
        <begin position="20"/>
        <end position="36"/>
    </location>
</feature>
<dbReference type="RefSeq" id="WP_129233717.1">
    <property type="nucleotide sequence ID" value="NZ_JBHXVJ010000001.1"/>
</dbReference>
<protein>
    <submittedName>
        <fullName evidence="2">Uncharacterized protein</fullName>
    </submittedName>
</protein>
<keyword evidence="3" id="KW-1185">Reference proteome</keyword>
<evidence type="ECO:0000313" key="2">
    <source>
        <dbReference type="EMBL" id="RXZ49922.1"/>
    </source>
</evidence>
<dbReference type="AlphaFoldDB" id="A0A4Q2JPK2"/>
<name>A0A4Q2JPK2_9MICO</name>
<reference evidence="2 3" key="1">
    <citation type="submission" date="2019-01" db="EMBL/GenBank/DDBJ databases">
        <authorList>
            <person name="Li J."/>
        </authorList>
    </citation>
    <scope>NUCLEOTIDE SEQUENCE [LARGE SCALE GENOMIC DNA]</scope>
    <source>
        <strain evidence="2 3">CGMCC 4.7180</strain>
    </source>
</reference>
<dbReference type="EMBL" id="SDPL01000049">
    <property type="protein sequence ID" value="RXZ49922.1"/>
    <property type="molecule type" value="Genomic_DNA"/>
</dbReference>
<dbReference type="Proteomes" id="UP000292881">
    <property type="component" value="Unassembled WGS sequence"/>
</dbReference>
<comment type="caution">
    <text evidence="2">The sequence shown here is derived from an EMBL/GenBank/DDBJ whole genome shotgun (WGS) entry which is preliminary data.</text>
</comment>